<keyword evidence="2" id="KW-1185">Reference proteome</keyword>
<dbReference type="OrthoDB" id="72471at2"/>
<evidence type="ECO:0000313" key="2">
    <source>
        <dbReference type="Proteomes" id="UP000199306"/>
    </source>
</evidence>
<organism evidence="1 2">
    <name type="scientific">Pseudarcicella hirudinis</name>
    <dbReference type="NCBI Taxonomy" id="1079859"/>
    <lineage>
        <taxon>Bacteria</taxon>
        <taxon>Pseudomonadati</taxon>
        <taxon>Bacteroidota</taxon>
        <taxon>Cytophagia</taxon>
        <taxon>Cytophagales</taxon>
        <taxon>Flectobacillaceae</taxon>
        <taxon>Pseudarcicella</taxon>
    </lineage>
</organism>
<accession>A0A1I5T045</accession>
<dbReference type="RefSeq" id="WP_143095206.1">
    <property type="nucleotide sequence ID" value="NZ_FOXH01000005.1"/>
</dbReference>
<dbReference type="Proteomes" id="UP000199306">
    <property type="component" value="Unassembled WGS sequence"/>
</dbReference>
<name>A0A1I5T045_9BACT</name>
<reference evidence="1 2" key="1">
    <citation type="submission" date="2016-10" db="EMBL/GenBank/DDBJ databases">
        <authorList>
            <person name="de Groot N.N."/>
        </authorList>
    </citation>
    <scope>NUCLEOTIDE SEQUENCE [LARGE SCALE GENOMIC DNA]</scope>
    <source>
        <strain evidence="2">E92,LMG 26720,CCM 7988</strain>
    </source>
</reference>
<dbReference type="EMBL" id="FOXH01000005">
    <property type="protein sequence ID" value="SFP76405.1"/>
    <property type="molecule type" value="Genomic_DNA"/>
</dbReference>
<dbReference type="AlphaFoldDB" id="A0A1I5T045"/>
<evidence type="ECO:0000313" key="1">
    <source>
        <dbReference type="EMBL" id="SFP76405.1"/>
    </source>
</evidence>
<evidence type="ECO:0008006" key="3">
    <source>
        <dbReference type="Google" id="ProtNLM"/>
    </source>
</evidence>
<gene>
    <name evidence="1" type="ORF">SAMN04515674_105304</name>
</gene>
<sequence length="236" mass="27177">MQPNKIFKPILFSTPMVQAIINDRKTMTRRIVKSNHESGIVQVSRSKQTGQVTGITSLDWDERPVNDCTNDIKAKYKVGDVLWVRETWCHDHGDGIGGDCIYYKADNIPIWEGHWKPSIFMPKSACRLFLEVTNIDIERLQIISENDAKAEGVETKPYGSYPFFCTIDYIGTEIYKKSKHVENRGFKPGFCADTGSQYRDSFQTLWSVTYGPDSWSQNPFVWVITFKKIERPEGFK</sequence>
<proteinExistence type="predicted"/>
<protein>
    <recommendedName>
        <fullName evidence="3">Morphogenetic protein</fullName>
    </recommendedName>
</protein>
<dbReference type="STRING" id="1079859.SAMN04515674_105304"/>